<proteinExistence type="predicted"/>
<evidence type="ECO:0000256" key="1">
    <source>
        <dbReference type="SAM" id="MobiDB-lite"/>
    </source>
</evidence>
<reference evidence="4 5" key="1">
    <citation type="journal article" date="2023" name="IMA Fungus">
        <title>Comparative genomic study of the Penicillium genus elucidates a diverse pangenome and 15 lateral gene transfer events.</title>
        <authorList>
            <person name="Petersen C."/>
            <person name="Sorensen T."/>
            <person name="Nielsen M.R."/>
            <person name="Sondergaard T.E."/>
            <person name="Sorensen J.L."/>
            <person name="Fitzpatrick D.A."/>
            <person name="Frisvad J.C."/>
            <person name="Nielsen K.L."/>
        </authorList>
    </citation>
    <scope>NUCLEOTIDE SEQUENCE [LARGE SCALE GENOMIC DNA]</scope>
    <source>
        <strain evidence="4 5">IBT 35679</strain>
    </source>
</reference>
<feature type="signal peptide" evidence="3">
    <location>
        <begin position="1"/>
        <end position="22"/>
    </location>
</feature>
<feature type="compositionally biased region" description="Low complexity" evidence="1">
    <location>
        <begin position="287"/>
        <end position="312"/>
    </location>
</feature>
<keyword evidence="5" id="KW-1185">Reference proteome</keyword>
<keyword evidence="2" id="KW-0472">Membrane</keyword>
<evidence type="ECO:0000256" key="3">
    <source>
        <dbReference type="SAM" id="SignalP"/>
    </source>
</evidence>
<feature type="transmembrane region" description="Helical" evidence="2">
    <location>
        <begin position="328"/>
        <end position="348"/>
    </location>
</feature>
<evidence type="ECO:0000256" key="2">
    <source>
        <dbReference type="SAM" id="Phobius"/>
    </source>
</evidence>
<keyword evidence="3" id="KW-0732">Signal</keyword>
<evidence type="ECO:0000313" key="4">
    <source>
        <dbReference type="EMBL" id="KAJ5538203.1"/>
    </source>
</evidence>
<protein>
    <submittedName>
        <fullName evidence="4">Uncharacterized protein</fullName>
    </submittedName>
</protein>
<evidence type="ECO:0000313" key="5">
    <source>
        <dbReference type="Proteomes" id="UP001220324"/>
    </source>
</evidence>
<keyword evidence="2" id="KW-0812">Transmembrane</keyword>
<name>A0AAD6CT65_9EURO</name>
<feature type="region of interest" description="Disordered" evidence="1">
    <location>
        <begin position="286"/>
        <end position="315"/>
    </location>
</feature>
<dbReference type="AlphaFoldDB" id="A0AAD6CT65"/>
<gene>
    <name evidence="4" type="ORF">N7494_007682</name>
</gene>
<sequence length="349" mass="36771">MAVIKLLVLAQSLVWSLASADASNLNPKGDGCVDPSGYLQCYENNVNTLDTCMTDAKNNCEGEVYTTCVLACGNAQLAANIGCWLTSCWNEVYSCAYQETALQYLNGADRTQGDQIPYYPAPDNAPGGCVCNLGYMWGNFTETYALNAPCENYAMDGSVSETASCQCCWDSSFLSEFIEWCPNNDLSVIDIDLMVETFQLGYNESASDECSILSDPKQCVSSFTLDTGASTWYNPGQLPSGFPGTAPLSDTTDAGSITSAPDPYTFSIFPSYVTVITPAPYNKKNVEATNSETTGGTAATATGEGTSSPSTSKGAAASNLVSPISAYVGAWGLALYTIACALFGAALIA</sequence>
<comment type="caution">
    <text evidence="4">The sequence shown here is derived from an EMBL/GenBank/DDBJ whole genome shotgun (WGS) entry which is preliminary data.</text>
</comment>
<keyword evidence="2" id="KW-1133">Transmembrane helix</keyword>
<dbReference type="Proteomes" id="UP001220324">
    <property type="component" value="Unassembled WGS sequence"/>
</dbReference>
<feature type="chain" id="PRO_5042251959" evidence="3">
    <location>
        <begin position="23"/>
        <end position="349"/>
    </location>
</feature>
<organism evidence="4 5">
    <name type="scientific">Penicillium frequentans</name>
    <dbReference type="NCBI Taxonomy" id="3151616"/>
    <lineage>
        <taxon>Eukaryota</taxon>
        <taxon>Fungi</taxon>
        <taxon>Dikarya</taxon>
        <taxon>Ascomycota</taxon>
        <taxon>Pezizomycotina</taxon>
        <taxon>Eurotiomycetes</taxon>
        <taxon>Eurotiomycetidae</taxon>
        <taxon>Eurotiales</taxon>
        <taxon>Aspergillaceae</taxon>
        <taxon>Penicillium</taxon>
    </lineage>
</organism>
<accession>A0AAD6CT65</accession>
<dbReference type="EMBL" id="JAQIZZ010000006">
    <property type="protein sequence ID" value="KAJ5538203.1"/>
    <property type="molecule type" value="Genomic_DNA"/>
</dbReference>